<dbReference type="EMBL" id="JADPRT010000020">
    <property type="protein sequence ID" value="MBF9073145.1"/>
    <property type="molecule type" value="Genomic_DNA"/>
</dbReference>
<evidence type="ECO:0000313" key="2">
    <source>
        <dbReference type="EMBL" id="MBF9073145.1"/>
    </source>
</evidence>
<sequence>MEFDGMELSEAIAAVRSGLSAAQQAGLQSDLRFRVKEVVLDLGLEMHRTNSGSGSVKAYVFSGEARHEGGTAHTHRITLTLEIDDEGGGEQLSPPN</sequence>
<feature type="domain" description="Trypsin-co-occurring" evidence="1">
    <location>
        <begin position="6"/>
        <end position="82"/>
    </location>
</feature>
<comment type="caution">
    <text evidence="2">The sequence shown here is derived from an EMBL/GenBank/DDBJ whole genome shotgun (WGS) entry which is preliminary data.</text>
</comment>
<evidence type="ECO:0000313" key="3">
    <source>
        <dbReference type="Proteomes" id="UP000657385"/>
    </source>
</evidence>
<reference evidence="2" key="1">
    <citation type="submission" date="2020-11" db="EMBL/GenBank/DDBJ databases">
        <title>Isolation and identification of active actinomycetes.</title>
        <authorList>
            <person name="Yu B."/>
        </authorList>
    </citation>
    <scope>NUCLEOTIDE SEQUENCE</scope>
    <source>
        <strain evidence="2">NEAU-YB345</strain>
    </source>
</reference>
<keyword evidence="3" id="KW-1185">Reference proteome</keyword>
<organism evidence="2 3">
    <name type="scientific">Streptacidiphilus fuscans</name>
    <dbReference type="NCBI Taxonomy" id="2789292"/>
    <lineage>
        <taxon>Bacteria</taxon>
        <taxon>Bacillati</taxon>
        <taxon>Actinomycetota</taxon>
        <taxon>Actinomycetes</taxon>
        <taxon>Kitasatosporales</taxon>
        <taxon>Streptomycetaceae</taxon>
        <taxon>Streptacidiphilus</taxon>
    </lineage>
</organism>
<dbReference type="InterPro" id="IPR045608">
    <property type="entry name" value="Trypco2"/>
</dbReference>
<dbReference type="AlphaFoldDB" id="A0A931FIC2"/>
<dbReference type="Proteomes" id="UP000657385">
    <property type="component" value="Unassembled WGS sequence"/>
</dbReference>
<name>A0A931FIC2_9ACTN</name>
<accession>A0A931FIC2</accession>
<evidence type="ECO:0000259" key="1">
    <source>
        <dbReference type="Pfam" id="PF19631"/>
    </source>
</evidence>
<protein>
    <recommendedName>
        <fullName evidence="1">Trypsin-co-occurring domain-containing protein</fullName>
    </recommendedName>
</protein>
<gene>
    <name evidence="2" type="ORF">I2501_34530</name>
</gene>
<dbReference type="Pfam" id="PF19631">
    <property type="entry name" value="Trypco2"/>
    <property type="match status" value="1"/>
</dbReference>
<dbReference type="RefSeq" id="WP_196198123.1">
    <property type="nucleotide sequence ID" value="NZ_JADPRT010000020.1"/>
</dbReference>
<proteinExistence type="predicted"/>